<sequence>TYNYSVKTNWQDGTSKTDVVPATILACPPTLTAASGCAADAPGGPKIDLSWNNLLGIQNYQIYRKAQAEANFSLLQTLTDAFYTDYLVQSLEYTYFQGGQVSNYVKAIWPTDQKDSSQITKDIPQCPPFLTVQSNCDEFSIRLSWTATKDATHYNIYRDGVYRDSVVGINSTSYIDYQDLSSCPGQVCSHTYYVEAITPGSTLRSNEETKNINCTITYPPSTPTLNTPSAFCSAGFSYIHLSWTPSDNVSYYVLYRDDGITLTPLQGIETSRDDQVQSNRDYTYYVEAVGRGGPSLPSNTQAITSVSCTTPSASTLSYSKACQTGIPTITLSWTQTTNTESYEIWRGPSSSNLSLLTAFDKTAPEFTSRIFKDANLSPSTTYYYKIVSKGPPGVSSTNSNIISPTTDSCYPTTPNLSNPTPLCTLQNPVIYLSWATDGANTTRYEIFRQDVGLIKTIYPTDPEFSSKNWTDNSGLLPSSPYNYKIDAVGNYDFQRATSGYKPVTTNNCSPAGAFNLTDPPNL</sequence>
<proteinExistence type="predicted"/>
<evidence type="ECO:0000259" key="1">
    <source>
        <dbReference type="PROSITE" id="PS50853"/>
    </source>
</evidence>
<dbReference type="InterPro" id="IPR003961">
    <property type="entry name" value="FN3_dom"/>
</dbReference>
<accession>A0A2M7IHP6</accession>
<comment type="caution">
    <text evidence="2">The sequence shown here is derived from an EMBL/GenBank/DDBJ whole genome shotgun (WGS) entry which is preliminary data.</text>
</comment>
<dbReference type="Proteomes" id="UP000229561">
    <property type="component" value="Unassembled WGS sequence"/>
</dbReference>
<name>A0A2M7IHP6_9BACT</name>
<organism evidence="2 3">
    <name type="scientific">Candidatus Portnoybacteria bacterium CG_4_8_14_3_um_filter_40_10</name>
    <dbReference type="NCBI Taxonomy" id="1974801"/>
    <lineage>
        <taxon>Bacteria</taxon>
        <taxon>Candidatus Portnoyibacteriota</taxon>
    </lineage>
</organism>
<reference evidence="3" key="1">
    <citation type="submission" date="2017-09" db="EMBL/GenBank/DDBJ databases">
        <title>Depth-based differentiation of microbial function through sediment-hosted aquifers and enrichment of novel symbionts in the deep terrestrial subsurface.</title>
        <authorList>
            <person name="Probst A.J."/>
            <person name="Ladd B."/>
            <person name="Jarett J.K."/>
            <person name="Geller-Mcgrath D.E."/>
            <person name="Sieber C.M.K."/>
            <person name="Emerson J.B."/>
            <person name="Anantharaman K."/>
            <person name="Thomas B.C."/>
            <person name="Malmstrom R."/>
            <person name="Stieglmeier M."/>
            <person name="Klingl A."/>
            <person name="Woyke T."/>
            <person name="Ryan C.M."/>
            <person name="Banfield J.F."/>
        </authorList>
    </citation>
    <scope>NUCLEOTIDE SEQUENCE [LARGE SCALE GENOMIC DNA]</scope>
</reference>
<dbReference type="PROSITE" id="PS50853">
    <property type="entry name" value="FN3"/>
    <property type="match status" value="1"/>
</dbReference>
<dbReference type="InterPro" id="IPR013783">
    <property type="entry name" value="Ig-like_fold"/>
</dbReference>
<protein>
    <recommendedName>
        <fullName evidence="1">Fibronectin type-III domain-containing protein</fullName>
    </recommendedName>
</protein>
<gene>
    <name evidence="2" type="ORF">CO001_03400</name>
</gene>
<dbReference type="SUPFAM" id="SSF49265">
    <property type="entry name" value="Fibronectin type III"/>
    <property type="match status" value="2"/>
</dbReference>
<dbReference type="Gene3D" id="2.60.40.10">
    <property type="entry name" value="Immunoglobulins"/>
    <property type="match status" value="4"/>
</dbReference>
<dbReference type="SMART" id="SM00060">
    <property type="entry name" value="FN3"/>
    <property type="match status" value="2"/>
</dbReference>
<feature type="domain" description="Fibronectin type-III" evidence="1">
    <location>
        <begin position="219"/>
        <end position="312"/>
    </location>
</feature>
<feature type="non-terminal residue" evidence="2">
    <location>
        <position position="522"/>
    </location>
</feature>
<evidence type="ECO:0000313" key="3">
    <source>
        <dbReference type="Proteomes" id="UP000229561"/>
    </source>
</evidence>
<feature type="non-terminal residue" evidence="2">
    <location>
        <position position="1"/>
    </location>
</feature>
<dbReference type="AlphaFoldDB" id="A0A2M7IHP6"/>
<evidence type="ECO:0000313" key="2">
    <source>
        <dbReference type="EMBL" id="PIW76050.1"/>
    </source>
</evidence>
<dbReference type="EMBL" id="PFGY01000090">
    <property type="protein sequence ID" value="PIW76050.1"/>
    <property type="molecule type" value="Genomic_DNA"/>
</dbReference>
<dbReference type="InterPro" id="IPR036116">
    <property type="entry name" value="FN3_sf"/>
</dbReference>